<organism evidence="5 6">
    <name type="scientific">Haloferax marinum</name>
    <dbReference type="NCBI Taxonomy" id="2666143"/>
    <lineage>
        <taxon>Archaea</taxon>
        <taxon>Methanobacteriati</taxon>
        <taxon>Methanobacteriota</taxon>
        <taxon>Stenosarchaea group</taxon>
        <taxon>Halobacteria</taxon>
        <taxon>Halobacteriales</taxon>
        <taxon>Haloferacaceae</taxon>
        <taxon>Haloferax</taxon>
    </lineage>
</organism>
<evidence type="ECO:0000256" key="2">
    <source>
        <dbReference type="SAM" id="Phobius"/>
    </source>
</evidence>
<feature type="domain" description="DUF8054" evidence="4">
    <location>
        <begin position="88"/>
        <end position="205"/>
    </location>
</feature>
<dbReference type="InterPro" id="IPR058675">
    <property type="entry name" value="DUF8054_C"/>
</dbReference>
<dbReference type="Pfam" id="PF26238">
    <property type="entry name" value="DUF8054_M"/>
    <property type="match status" value="1"/>
</dbReference>
<feature type="transmembrane region" description="Helical" evidence="2">
    <location>
        <begin position="21"/>
        <end position="39"/>
    </location>
</feature>
<evidence type="ECO:0000259" key="3">
    <source>
        <dbReference type="Pfam" id="PF26237"/>
    </source>
</evidence>
<protein>
    <submittedName>
        <fullName evidence="5">Uncharacterized protein</fullName>
    </submittedName>
</protein>
<keyword evidence="6" id="KW-1185">Reference proteome</keyword>
<feature type="region of interest" description="Disordered" evidence="1">
    <location>
        <begin position="254"/>
        <end position="273"/>
    </location>
</feature>
<keyword evidence="2" id="KW-1133">Transmembrane helix</keyword>
<dbReference type="RefSeq" id="WP_151108703.1">
    <property type="nucleotide sequence ID" value="NZ_WKJQ01000001.1"/>
</dbReference>
<feature type="transmembrane region" description="Helical" evidence="2">
    <location>
        <begin position="45"/>
        <end position="63"/>
    </location>
</feature>
<proteinExistence type="predicted"/>
<evidence type="ECO:0000259" key="4">
    <source>
        <dbReference type="Pfam" id="PF26238"/>
    </source>
</evidence>
<dbReference type="AlphaFoldDB" id="A0A6A8G2U3"/>
<gene>
    <name evidence="5" type="ORF">GJR99_00355</name>
</gene>
<dbReference type="InterPro" id="IPR058775">
    <property type="entry name" value="DUF8054_M"/>
</dbReference>
<sequence length="273" mass="29771">MSGRRLSLGLEIHQPLLGSPIALPLLFLTVVCGTLGWLVWSPYGVAFGVLPPAVVFGFAVLEFRRSRLPKLPAAESSPPLALDGEVDLVSDLHAAGIFTEGTSGDLALSSRFSNDWQRRMAGMDGREHDRNALADLLGVERARVEMGWDERGLFAQLDGGNIGRWTSRAAFVADLTAVMTFRRHYPEWWELSTADRNRVLGALRLSLHRCPTCEGSVDVDTERVSDAGTTKKRHVTVTCLACDAELFDAVVDETTPTVSSTDTEAGTPPHNTR</sequence>
<keyword evidence="2" id="KW-0812">Transmembrane</keyword>
<dbReference type="Pfam" id="PF26237">
    <property type="entry name" value="DUF8054_C"/>
    <property type="match status" value="1"/>
</dbReference>
<feature type="domain" description="DUF8054" evidence="3">
    <location>
        <begin position="209"/>
        <end position="248"/>
    </location>
</feature>
<accession>A0A6A8G2U3</accession>
<name>A0A6A8G2U3_9EURY</name>
<evidence type="ECO:0000313" key="5">
    <source>
        <dbReference type="EMBL" id="MRW95025.1"/>
    </source>
</evidence>
<reference evidence="5 6" key="1">
    <citation type="submission" date="2019-11" db="EMBL/GenBank/DDBJ databases">
        <title>Whole genome sequence of Haloferax sp. MBLA0078.</title>
        <authorList>
            <person name="Seo M.-J."/>
            <person name="Cho E.-S."/>
        </authorList>
    </citation>
    <scope>NUCLEOTIDE SEQUENCE [LARGE SCALE GENOMIC DNA]</scope>
    <source>
        <strain evidence="5 6">MBLA0078</strain>
    </source>
</reference>
<dbReference type="Proteomes" id="UP000443423">
    <property type="component" value="Unassembled WGS sequence"/>
</dbReference>
<dbReference type="EMBL" id="WKJQ01000001">
    <property type="protein sequence ID" value="MRW95025.1"/>
    <property type="molecule type" value="Genomic_DNA"/>
</dbReference>
<comment type="caution">
    <text evidence="5">The sequence shown here is derived from an EMBL/GenBank/DDBJ whole genome shotgun (WGS) entry which is preliminary data.</text>
</comment>
<keyword evidence="2" id="KW-0472">Membrane</keyword>
<evidence type="ECO:0000256" key="1">
    <source>
        <dbReference type="SAM" id="MobiDB-lite"/>
    </source>
</evidence>
<evidence type="ECO:0000313" key="6">
    <source>
        <dbReference type="Proteomes" id="UP000443423"/>
    </source>
</evidence>